<organism evidence="5 6">
    <name type="scientific">Pelagomonas calceolata</name>
    <dbReference type="NCBI Taxonomy" id="35677"/>
    <lineage>
        <taxon>Eukaryota</taxon>
        <taxon>Sar</taxon>
        <taxon>Stramenopiles</taxon>
        <taxon>Ochrophyta</taxon>
        <taxon>Pelagophyceae</taxon>
        <taxon>Pelagomonadales</taxon>
        <taxon>Pelagomonadaceae</taxon>
        <taxon>Pelagomonas</taxon>
    </lineage>
</organism>
<dbReference type="InterPro" id="IPR035437">
    <property type="entry name" value="SNase_OB-fold_sf"/>
</dbReference>
<evidence type="ECO:0000313" key="6">
    <source>
        <dbReference type="Proteomes" id="UP000789595"/>
    </source>
</evidence>
<dbReference type="Gene3D" id="2.40.50.90">
    <property type="match status" value="1"/>
</dbReference>
<evidence type="ECO:0000256" key="2">
    <source>
        <dbReference type="ARBA" id="ARBA00022759"/>
    </source>
</evidence>
<keyword evidence="1" id="KW-0540">Nuclease</keyword>
<evidence type="ECO:0000259" key="4">
    <source>
        <dbReference type="PROSITE" id="PS50830"/>
    </source>
</evidence>
<feature type="domain" description="TNase-like" evidence="4">
    <location>
        <begin position="97"/>
        <end position="255"/>
    </location>
</feature>
<accession>A0A8J2WTN2</accession>
<dbReference type="PANTHER" id="PTHR12302:SF3">
    <property type="entry name" value="SERINE_THREONINE-PROTEIN KINASE 31"/>
    <property type="match status" value="1"/>
</dbReference>
<name>A0A8J2WTN2_9STRA</name>
<evidence type="ECO:0000256" key="3">
    <source>
        <dbReference type="ARBA" id="ARBA00022801"/>
    </source>
</evidence>
<comment type="caution">
    <text evidence="5">The sequence shown here is derived from an EMBL/GenBank/DDBJ whole genome shotgun (WGS) entry which is preliminary data.</text>
</comment>
<keyword evidence="3" id="KW-0378">Hydrolase</keyword>
<protein>
    <recommendedName>
        <fullName evidence="4">TNase-like domain-containing protein</fullName>
    </recommendedName>
</protein>
<reference evidence="5" key="1">
    <citation type="submission" date="2021-11" db="EMBL/GenBank/DDBJ databases">
        <authorList>
            <consortium name="Genoscope - CEA"/>
            <person name="William W."/>
        </authorList>
    </citation>
    <scope>NUCLEOTIDE SEQUENCE</scope>
</reference>
<dbReference type="PROSITE" id="PS50830">
    <property type="entry name" value="TNASE_3"/>
    <property type="match status" value="1"/>
</dbReference>
<dbReference type="GO" id="GO:0004519">
    <property type="term" value="F:endonuclease activity"/>
    <property type="evidence" value="ECO:0007669"/>
    <property type="project" value="UniProtKB-KW"/>
</dbReference>
<proteinExistence type="predicted"/>
<dbReference type="SMART" id="SM00318">
    <property type="entry name" value="SNc"/>
    <property type="match status" value="1"/>
</dbReference>
<dbReference type="GO" id="GO:0005737">
    <property type="term" value="C:cytoplasm"/>
    <property type="evidence" value="ECO:0007669"/>
    <property type="project" value="TreeGrafter"/>
</dbReference>
<dbReference type="EMBL" id="CAKKNE010000001">
    <property type="protein sequence ID" value="CAH0364975.1"/>
    <property type="molecule type" value="Genomic_DNA"/>
</dbReference>
<evidence type="ECO:0000256" key="1">
    <source>
        <dbReference type="ARBA" id="ARBA00022722"/>
    </source>
</evidence>
<dbReference type="PANTHER" id="PTHR12302">
    <property type="entry name" value="EBNA2 BINDING PROTEIN P100"/>
    <property type="match status" value="1"/>
</dbReference>
<dbReference type="Pfam" id="PF00565">
    <property type="entry name" value="SNase"/>
    <property type="match status" value="1"/>
</dbReference>
<evidence type="ECO:0000313" key="5">
    <source>
        <dbReference type="EMBL" id="CAH0364975.1"/>
    </source>
</evidence>
<dbReference type="Proteomes" id="UP000789595">
    <property type="component" value="Unassembled WGS sequence"/>
</dbReference>
<sequence>MRVLAAAVVLATTEALVRTTHFSRGRTRTLTTMKALRGGGIVKATRAVITRFPLASVGAALAIGLGTGLYAAAPVMDVFERYHTAADIPNHRFQDHDAFSVVVVKVADGDTLRVRHVPALDFARGRWRPKSRAEGGKLKLSEETLQIRLYAVDAPETAKFGNKGMPMGDEATAFVKRIEGKRVRVTLQSKDQYGRAVAKISYGLFRKDLSEELLANGLATVYRSAGAEYGQGRTEEYWNLIEGRAKTLRKGVWKDGKAADPAAYKRKVKAGK</sequence>
<dbReference type="SUPFAM" id="SSF50199">
    <property type="entry name" value="Staphylococcal nuclease"/>
    <property type="match status" value="1"/>
</dbReference>
<dbReference type="AlphaFoldDB" id="A0A8J2WTN2"/>
<gene>
    <name evidence="5" type="ORF">PECAL_1P13720</name>
</gene>
<dbReference type="GO" id="GO:0016787">
    <property type="term" value="F:hydrolase activity"/>
    <property type="evidence" value="ECO:0007669"/>
    <property type="project" value="UniProtKB-KW"/>
</dbReference>
<keyword evidence="6" id="KW-1185">Reference proteome</keyword>
<dbReference type="OrthoDB" id="430293at2759"/>
<keyword evidence="2" id="KW-0255">Endonuclease</keyword>
<dbReference type="InterPro" id="IPR016071">
    <property type="entry name" value="Staphylococal_nuclease_OB-fold"/>
</dbReference>